<dbReference type="Proteomes" id="UP001055159">
    <property type="component" value="Chromosome"/>
</dbReference>
<dbReference type="Proteomes" id="UP001140272">
    <property type="component" value="Unassembled WGS sequence"/>
</dbReference>
<keyword evidence="4" id="KW-1185">Reference proteome</keyword>
<name>A0A9X3BUB3_9MYCO</name>
<dbReference type="EMBL" id="JACKRN010001016">
    <property type="protein sequence ID" value="MCV7074126.1"/>
    <property type="molecule type" value="Genomic_DNA"/>
</dbReference>
<feature type="transmembrane region" description="Helical" evidence="1">
    <location>
        <begin position="45"/>
        <end position="67"/>
    </location>
</feature>
<reference evidence="2" key="2">
    <citation type="journal article" date="2022" name="BMC Genomics">
        <title>Comparative genome analysis of mycobacteria focusing on tRNA and non-coding RNA.</title>
        <authorList>
            <person name="Behra P.R.K."/>
            <person name="Pettersson B.M.F."/>
            <person name="Ramesh M."/>
            <person name="Das S."/>
            <person name="Dasgupta S."/>
            <person name="Kirsebom L.A."/>
        </authorList>
    </citation>
    <scope>NUCLEOTIDE SEQUENCE</scope>
    <source>
        <strain evidence="2">DSM 45406</strain>
    </source>
</reference>
<accession>A0A9X3BUB3</accession>
<dbReference type="InterPro" id="IPR019051">
    <property type="entry name" value="Trp_biosyn_TM_oprn/chp"/>
</dbReference>
<evidence type="ECO:0000313" key="2">
    <source>
        <dbReference type="EMBL" id="MCV7074126.1"/>
    </source>
</evidence>
<dbReference type="RefSeq" id="WP_043408791.1">
    <property type="nucleotide sequence ID" value="NZ_CP092427.2"/>
</dbReference>
<evidence type="ECO:0000313" key="4">
    <source>
        <dbReference type="Proteomes" id="UP001055159"/>
    </source>
</evidence>
<evidence type="ECO:0000313" key="5">
    <source>
        <dbReference type="Proteomes" id="UP001140272"/>
    </source>
</evidence>
<sequence length="192" mass="19960">MTRLGQLLLVVAAAGLWGASRLTWVQVTSFDGLTHPRTDDLTGATWSTALIPLALVALAAAVAALAVRGWPLRILAVLVAAASAAMGYLAISLWVVPDVAARAARLADVPITDLVGTERYSTGAVLTLVAAALSLVGAVLLLRSATRRGADAARYERRPADTAEPGAPMSERMIWDALDAGQDPTAPDNKGR</sequence>
<evidence type="ECO:0000256" key="1">
    <source>
        <dbReference type="SAM" id="Phobius"/>
    </source>
</evidence>
<keyword evidence="1" id="KW-0472">Membrane</keyword>
<keyword evidence="1" id="KW-0812">Transmembrane</keyword>
<dbReference type="AlphaFoldDB" id="A0A9X3BUB3"/>
<reference evidence="2" key="1">
    <citation type="submission" date="2020-07" db="EMBL/GenBank/DDBJ databases">
        <authorList>
            <person name="Pettersson B.M.F."/>
            <person name="Behra P.R.K."/>
            <person name="Ramesh M."/>
            <person name="Das S."/>
            <person name="Dasgupta S."/>
            <person name="Kirsebom L.A."/>
        </authorList>
    </citation>
    <scope>NUCLEOTIDE SEQUENCE</scope>
    <source>
        <strain evidence="2">DSM 45406</strain>
    </source>
</reference>
<gene>
    <name evidence="2" type="ORF">H7H73_31450</name>
    <name evidence="3" type="ORF">MJO55_12800</name>
</gene>
<dbReference type="EMBL" id="CP092427">
    <property type="protein sequence ID" value="ULP39208.1"/>
    <property type="molecule type" value="Genomic_DNA"/>
</dbReference>
<evidence type="ECO:0000313" key="3">
    <source>
        <dbReference type="EMBL" id="ULP39208.1"/>
    </source>
</evidence>
<organism evidence="2 5">
    <name type="scientific">Mycolicibacterium rufum</name>
    <dbReference type="NCBI Taxonomy" id="318424"/>
    <lineage>
        <taxon>Bacteria</taxon>
        <taxon>Bacillati</taxon>
        <taxon>Actinomycetota</taxon>
        <taxon>Actinomycetes</taxon>
        <taxon>Mycobacteriales</taxon>
        <taxon>Mycobacteriaceae</taxon>
        <taxon>Mycolicibacterium</taxon>
    </lineage>
</organism>
<keyword evidence="1" id="KW-1133">Transmembrane helix</keyword>
<protein>
    <submittedName>
        <fullName evidence="2">TIGR02234 family membrane protein</fullName>
    </submittedName>
</protein>
<feature type="transmembrane region" description="Helical" evidence="1">
    <location>
        <begin position="120"/>
        <end position="142"/>
    </location>
</feature>
<dbReference type="Pfam" id="PF09534">
    <property type="entry name" value="Trp_oprn_chp"/>
    <property type="match status" value="1"/>
</dbReference>
<feature type="transmembrane region" description="Helical" evidence="1">
    <location>
        <begin position="74"/>
        <end position="96"/>
    </location>
</feature>
<dbReference type="NCBIfam" id="TIGR02234">
    <property type="entry name" value="trp_oprn_chp"/>
    <property type="match status" value="1"/>
</dbReference>
<dbReference type="InterPro" id="IPR011746">
    <property type="entry name" value="Trp_synth-assoc_CHP"/>
</dbReference>
<proteinExistence type="predicted"/>
<reference evidence="3" key="3">
    <citation type="submission" date="2022-08" db="EMBL/GenBank/DDBJ databases">
        <title>Whole genome sequencing of non-tuberculosis mycobacteria type-strains.</title>
        <authorList>
            <person name="Igarashi Y."/>
            <person name="Osugi A."/>
            <person name="Mitarai S."/>
        </authorList>
    </citation>
    <scope>NUCLEOTIDE SEQUENCE</scope>
    <source>
        <strain evidence="3">JCM 16372</strain>
    </source>
</reference>